<dbReference type="RefSeq" id="XP_028879661.1">
    <property type="nucleotide sequence ID" value="XM_029029105.1"/>
</dbReference>
<feature type="region of interest" description="Disordered" evidence="1">
    <location>
        <begin position="69"/>
        <end position="123"/>
    </location>
</feature>
<dbReference type="InterPro" id="IPR011993">
    <property type="entry name" value="PH-like_dom_sf"/>
</dbReference>
<feature type="region of interest" description="Disordered" evidence="1">
    <location>
        <begin position="198"/>
        <end position="219"/>
    </location>
</feature>
<reference evidence="2 3" key="1">
    <citation type="submission" date="2017-03" db="EMBL/GenBank/DDBJ databases">
        <title>An alternative strategy for trypanosome survival in the mammalian bloodstream revealed through genome and transcriptome analysis of the ubiquitous bovine parasite Trypanosoma (Megatrypanum) theileri.</title>
        <authorList>
            <person name="Kelly S."/>
            <person name="Ivens A."/>
            <person name="Mott A."/>
            <person name="O'Neill E."/>
            <person name="Emms D."/>
            <person name="Macleod O."/>
            <person name="Voorheis P."/>
            <person name="Matthews J."/>
            <person name="Matthews K."/>
            <person name="Carrington M."/>
        </authorList>
    </citation>
    <scope>NUCLEOTIDE SEQUENCE [LARGE SCALE GENOMIC DNA]</scope>
    <source>
        <strain evidence="2">Edinburgh</strain>
    </source>
</reference>
<feature type="region of interest" description="Disordered" evidence="1">
    <location>
        <begin position="136"/>
        <end position="169"/>
    </location>
</feature>
<protein>
    <recommendedName>
        <fullName evidence="4">RanBD1 domain-containing protein</fullName>
    </recommendedName>
</protein>
<evidence type="ECO:0000256" key="1">
    <source>
        <dbReference type="SAM" id="MobiDB-lite"/>
    </source>
</evidence>
<dbReference type="GeneID" id="39988885"/>
<feature type="compositionally biased region" description="Low complexity" evidence="1">
    <location>
        <begin position="97"/>
        <end position="116"/>
    </location>
</feature>
<organism evidence="2 3">
    <name type="scientific">Trypanosoma theileri</name>
    <dbReference type="NCBI Taxonomy" id="67003"/>
    <lineage>
        <taxon>Eukaryota</taxon>
        <taxon>Discoba</taxon>
        <taxon>Euglenozoa</taxon>
        <taxon>Kinetoplastea</taxon>
        <taxon>Metakinetoplastina</taxon>
        <taxon>Trypanosomatida</taxon>
        <taxon>Trypanosomatidae</taxon>
        <taxon>Trypanosoma</taxon>
    </lineage>
</organism>
<comment type="caution">
    <text evidence="2">The sequence shown here is derived from an EMBL/GenBank/DDBJ whole genome shotgun (WGS) entry which is preliminary data.</text>
</comment>
<evidence type="ECO:0000313" key="3">
    <source>
        <dbReference type="Proteomes" id="UP000192257"/>
    </source>
</evidence>
<dbReference type="AlphaFoldDB" id="A0A1X0NLL4"/>
<feature type="region of interest" description="Disordered" evidence="1">
    <location>
        <begin position="1"/>
        <end position="30"/>
    </location>
</feature>
<feature type="compositionally biased region" description="Low complexity" evidence="1">
    <location>
        <begin position="201"/>
        <end position="218"/>
    </location>
</feature>
<sequence>MADHPEMRKKRALTPDRDEELDNTPKYADQATMAARRVVRVRRSTPQETAAPSLSGVFSAVSGISPASVPTLTTRFGSDGDKNSNNSTGEKNISMPSFSFGEKSTGSTSFSFTTPSAEKTSAETPKFTFGVKNDNVTNTATTTTTTNPTATTTTTKDNNKDNNGTSSGGTSTTLFGGAFNFGGTVNSFLEAKEKMAKAGDAASETAPTSESPESNSTNDALANATPVIASTGEVLASIPAKLFVFKLESNSWVDCGAGDAKVKRHESENSKGDEKKQKYLYRLIVRDGYTLNAPLCSSFRLNKAEDTHVIFAMPSNDKITTYLLKYTGQQAATRGAEFTKTLKETLELAQANSS</sequence>
<proteinExistence type="predicted"/>
<gene>
    <name evidence="2" type="ORF">TM35_000342070</name>
</gene>
<dbReference type="STRING" id="67003.A0A1X0NLL4"/>
<keyword evidence="3" id="KW-1185">Reference proteome</keyword>
<dbReference type="Proteomes" id="UP000192257">
    <property type="component" value="Unassembled WGS sequence"/>
</dbReference>
<evidence type="ECO:0008006" key="4">
    <source>
        <dbReference type="Google" id="ProtNLM"/>
    </source>
</evidence>
<dbReference type="EMBL" id="NBCO01000034">
    <property type="protein sequence ID" value="ORC85595.1"/>
    <property type="molecule type" value="Genomic_DNA"/>
</dbReference>
<dbReference type="OrthoDB" id="249983at2759"/>
<accession>A0A1X0NLL4</accession>
<dbReference type="Gene3D" id="2.30.29.30">
    <property type="entry name" value="Pleckstrin-homology domain (PH domain)/Phosphotyrosine-binding domain (PTB)"/>
    <property type="match status" value="1"/>
</dbReference>
<dbReference type="SUPFAM" id="SSF50729">
    <property type="entry name" value="PH domain-like"/>
    <property type="match status" value="1"/>
</dbReference>
<dbReference type="VEuPathDB" id="TriTrypDB:TM35_000342070"/>
<feature type="compositionally biased region" description="Polar residues" evidence="1">
    <location>
        <begin position="83"/>
        <end position="96"/>
    </location>
</feature>
<evidence type="ECO:0000313" key="2">
    <source>
        <dbReference type="EMBL" id="ORC85595.1"/>
    </source>
</evidence>
<name>A0A1X0NLL4_9TRYP</name>